<proteinExistence type="predicted"/>
<keyword evidence="2" id="KW-1185">Reference proteome</keyword>
<dbReference type="AlphaFoldDB" id="A0AAN8J334"/>
<organism evidence="1 2">
    <name type="scientific">Trichostrongylus colubriformis</name>
    <name type="common">Black scour worm</name>
    <dbReference type="NCBI Taxonomy" id="6319"/>
    <lineage>
        <taxon>Eukaryota</taxon>
        <taxon>Metazoa</taxon>
        <taxon>Ecdysozoa</taxon>
        <taxon>Nematoda</taxon>
        <taxon>Chromadorea</taxon>
        <taxon>Rhabditida</taxon>
        <taxon>Rhabditina</taxon>
        <taxon>Rhabditomorpha</taxon>
        <taxon>Strongyloidea</taxon>
        <taxon>Trichostrongylidae</taxon>
        <taxon>Trichostrongylus</taxon>
    </lineage>
</organism>
<sequence>MVFDRITAKKMMFRGAKNFDGIIRGGNYGIDPIGGIVRPRSSLGSSVHRLEQPKWTWTWSQPDLIGRIAVVNGGFLGEQSDRGPMIGCPVGAIVAIYLTLFDDPGYYGESDANLSCLWTIRTRTTTPVPVLVFY</sequence>
<dbReference type="EMBL" id="WIXE01004073">
    <property type="protein sequence ID" value="KAK5983359.1"/>
    <property type="molecule type" value="Genomic_DNA"/>
</dbReference>
<evidence type="ECO:0000313" key="2">
    <source>
        <dbReference type="Proteomes" id="UP001331761"/>
    </source>
</evidence>
<gene>
    <name evidence="1" type="ORF">GCK32_002745</name>
</gene>
<comment type="caution">
    <text evidence="1">The sequence shown here is derived from an EMBL/GenBank/DDBJ whole genome shotgun (WGS) entry which is preliminary data.</text>
</comment>
<accession>A0AAN8J334</accession>
<protein>
    <submittedName>
        <fullName evidence="1">Uncharacterized protein</fullName>
    </submittedName>
</protein>
<reference evidence="1 2" key="1">
    <citation type="submission" date="2019-10" db="EMBL/GenBank/DDBJ databases">
        <title>Assembly and Annotation for the nematode Trichostrongylus colubriformis.</title>
        <authorList>
            <person name="Martin J."/>
        </authorList>
    </citation>
    <scope>NUCLEOTIDE SEQUENCE [LARGE SCALE GENOMIC DNA]</scope>
    <source>
        <strain evidence="1">G859</strain>
        <tissue evidence="1">Whole worm</tissue>
    </source>
</reference>
<name>A0AAN8J334_TRICO</name>
<dbReference type="Proteomes" id="UP001331761">
    <property type="component" value="Unassembled WGS sequence"/>
</dbReference>
<evidence type="ECO:0000313" key="1">
    <source>
        <dbReference type="EMBL" id="KAK5983359.1"/>
    </source>
</evidence>